<proteinExistence type="predicted"/>
<dbReference type="InterPro" id="IPR005094">
    <property type="entry name" value="Endonuclease_MobA/VirD2"/>
</dbReference>
<evidence type="ECO:0000259" key="1">
    <source>
        <dbReference type="Pfam" id="PF03432"/>
    </source>
</evidence>
<dbReference type="Pfam" id="PF03432">
    <property type="entry name" value="Relaxase"/>
    <property type="match status" value="1"/>
</dbReference>
<evidence type="ECO:0000313" key="2">
    <source>
        <dbReference type="EMBL" id="CUQ82464.1"/>
    </source>
</evidence>
<protein>
    <submittedName>
        <fullName evidence="2">Relaxase/Mobilisation nuclease domain</fullName>
    </submittedName>
</protein>
<reference evidence="2 3" key="1">
    <citation type="submission" date="2015-09" db="EMBL/GenBank/DDBJ databases">
        <authorList>
            <consortium name="Pathogen Informatics"/>
        </authorList>
    </citation>
    <scope>NUCLEOTIDE SEQUENCE [LARGE SCALE GENOMIC DNA]</scope>
    <source>
        <strain evidence="2 3">2789STDY5834928</strain>
    </source>
</reference>
<organism evidence="2 3">
    <name type="scientific">[Eubacterium] siraeum</name>
    <dbReference type="NCBI Taxonomy" id="39492"/>
    <lineage>
        <taxon>Bacteria</taxon>
        <taxon>Bacillati</taxon>
        <taxon>Bacillota</taxon>
        <taxon>Clostridia</taxon>
        <taxon>Eubacteriales</taxon>
        <taxon>Oscillospiraceae</taxon>
        <taxon>Oscillospiraceae incertae sedis</taxon>
    </lineage>
</organism>
<name>A0A174Z4Y2_9FIRM</name>
<dbReference type="AlphaFoldDB" id="A0A174Z4Y2"/>
<gene>
    <name evidence="2" type="ORF">ERS852540_00484</name>
</gene>
<dbReference type="OrthoDB" id="9763513at2"/>
<dbReference type="Proteomes" id="UP000095662">
    <property type="component" value="Unassembled WGS sequence"/>
</dbReference>
<dbReference type="EMBL" id="CZBY01000003">
    <property type="protein sequence ID" value="CUQ82464.1"/>
    <property type="molecule type" value="Genomic_DNA"/>
</dbReference>
<dbReference type="STRING" id="39492.ERS852540_00484"/>
<sequence length="457" mass="53596">MASTGFWPVKSRLKEVIDYAENPDKTTNKKFLDEDLWAALRYVENDQKTDQTMYVSGINCPKQRAYQCMMATKRRYGKLGGNVAYHGYQSFVADEVAPAEAHRIGVETAKRMWGANYEVVVTTHLNTDNIHNHFVINSVSFKTGRKFENHICDHVELRQISDAVCKEHGKSVIPFTHFYGNKKAYWIRNSGKLTHRDMLRRDVDEALSKCCTFKEFEYYLKCLGYRFERDFRYEHPSVIADGWKRAVRISGLGEKYSREAMRQKLVANQRLPELYVLITPKWKRAPLLNFEYQLRQARRKDTVQLLFELFIEILKLCTGSNIQEADNRPLSPMMRAEVQKLDKYIEEYKLLCDNHIESPKELLSFQENLSACISALEQERYALRLKLRRVKTPEEDAALKEQAKKITARITPLRKKLKVALRIEEHIPKIHELLDAERNIELKHNGLIIKKERGYER</sequence>
<feature type="domain" description="MobA/VirD2-like nuclease" evidence="1">
    <location>
        <begin position="42"/>
        <end position="169"/>
    </location>
</feature>
<accession>A0A174Z4Y2</accession>
<evidence type="ECO:0000313" key="3">
    <source>
        <dbReference type="Proteomes" id="UP000095662"/>
    </source>
</evidence>